<evidence type="ECO:0000313" key="3">
    <source>
        <dbReference type="EMBL" id="RCV43949.1"/>
    </source>
</evidence>
<reference evidence="3" key="1">
    <citation type="journal article" date="2012" name="Nat. Biotechnol.">
        <title>Reference genome sequence of the model plant Setaria.</title>
        <authorList>
            <person name="Bennetzen J.L."/>
            <person name="Schmutz J."/>
            <person name="Wang H."/>
            <person name="Percifield R."/>
            <person name="Hawkins J."/>
            <person name="Pontaroli A.C."/>
            <person name="Estep M."/>
            <person name="Feng L."/>
            <person name="Vaughn J.N."/>
            <person name="Grimwood J."/>
            <person name="Jenkins J."/>
            <person name="Barry K."/>
            <person name="Lindquist E."/>
            <person name="Hellsten U."/>
            <person name="Deshpande S."/>
            <person name="Wang X."/>
            <person name="Wu X."/>
            <person name="Mitros T."/>
            <person name="Triplett J."/>
            <person name="Yang X."/>
            <person name="Ye C.Y."/>
            <person name="Mauro-Herrera M."/>
            <person name="Wang L."/>
            <person name="Li P."/>
            <person name="Sharma M."/>
            <person name="Sharma R."/>
            <person name="Ronald P.C."/>
            <person name="Panaud O."/>
            <person name="Kellogg E.A."/>
            <person name="Brutnell T.P."/>
            <person name="Doust A.N."/>
            <person name="Tuskan G.A."/>
            <person name="Rokhsar D."/>
            <person name="Devos K.M."/>
        </authorList>
    </citation>
    <scope>NUCLEOTIDE SEQUENCE [LARGE SCALE GENOMIC DNA]</scope>
    <source>
        <strain evidence="3">Yugu1</strain>
    </source>
</reference>
<feature type="compositionally biased region" description="Polar residues" evidence="1">
    <location>
        <begin position="390"/>
        <end position="402"/>
    </location>
</feature>
<feature type="domain" description="DUF1618" evidence="2">
    <location>
        <begin position="200"/>
        <end position="339"/>
    </location>
</feature>
<dbReference type="PANTHER" id="PTHR33086:SF44">
    <property type="entry name" value="OS03G0683600 PROTEIN"/>
    <property type="match status" value="1"/>
</dbReference>
<feature type="region of interest" description="Disordered" evidence="1">
    <location>
        <begin position="383"/>
        <end position="402"/>
    </location>
</feature>
<dbReference type="EMBL" id="CM003536">
    <property type="protein sequence ID" value="RCV43949.1"/>
    <property type="molecule type" value="Genomic_DNA"/>
</dbReference>
<name>A0A368SNE8_SETIT</name>
<dbReference type="OrthoDB" id="650468at2759"/>
<dbReference type="InterPro" id="IPR011676">
    <property type="entry name" value="DUF1618"/>
</dbReference>
<dbReference type="Pfam" id="PF07762">
    <property type="entry name" value="DUF1618"/>
    <property type="match status" value="1"/>
</dbReference>
<dbReference type="AlphaFoldDB" id="A0A368SNE8"/>
<sequence length="402" mass="43297">MAPPSWIILSTAPHVSADALPDGADLSLALATPPRLSHLTVSTRVSSADPDPDARLKSPHVLAADPSGLLLAMTPPPLSESSPPTERVRRGPDGVEHTFTISYIPDPDYAVLDVVSATAHRLPDHDIFNAGCLGVIAAPGAKASGFMVVEFQFIVGGTGASLHCFSSQTGAWVEKDVRNPLPRWIWNFNNVVSHNGKLWWVDTAAGLLACDPFADNPDMAYVPLPENDDDNRDDGARGCACYYCSERQIATRRRVQLSNATFRCVQITSARKTKDHAHDTAPATVTMRTLADPETAHWTLDYKVPFADIWADHTYKAAGLPEKEPVLAFIHPNNPDVLYFSLDDYLFAVDMRAKKLIECEAHESGVSSSSLLAWELPPALTAPAAGVPENGSNDESATAASA</sequence>
<gene>
    <name evidence="3" type="ORF">SETIT_9G335000v2</name>
</gene>
<reference evidence="3" key="2">
    <citation type="submission" date="2015-07" db="EMBL/GenBank/DDBJ databases">
        <authorList>
            <person name="Noorani M."/>
        </authorList>
    </citation>
    <scope>NUCLEOTIDE SEQUENCE</scope>
    <source>
        <strain evidence="3">Yugu1</strain>
    </source>
</reference>
<proteinExistence type="predicted"/>
<evidence type="ECO:0000256" key="1">
    <source>
        <dbReference type="SAM" id="MobiDB-lite"/>
    </source>
</evidence>
<protein>
    <recommendedName>
        <fullName evidence="2">DUF1618 domain-containing protein</fullName>
    </recommendedName>
</protein>
<accession>A0A368SNE8</accession>
<dbReference type="KEGG" id="sita:101762993"/>
<organism evidence="3">
    <name type="scientific">Setaria italica</name>
    <name type="common">Foxtail millet</name>
    <name type="synonym">Panicum italicum</name>
    <dbReference type="NCBI Taxonomy" id="4555"/>
    <lineage>
        <taxon>Eukaryota</taxon>
        <taxon>Viridiplantae</taxon>
        <taxon>Streptophyta</taxon>
        <taxon>Embryophyta</taxon>
        <taxon>Tracheophyta</taxon>
        <taxon>Spermatophyta</taxon>
        <taxon>Magnoliopsida</taxon>
        <taxon>Liliopsida</taxon>
        <taxon>Poales</taxon>
        <taxon>Poaceae</taxon>
        <taxon>PACMAD clade</taxon>
        <taxon>Panicoideae</taxon>
        <taxon>Panicodae</taxon>
        <taxon>Paniceae</taxon>
        <taxon>Cenchrinae</taxon>
        <taxon>Setaria</taxon>
    </lineage>
</organism>
<dbReference type="PANTHER" id="PTHR33086">
    <property type="entry name" value="OS05G0468200 PROTEIN-RELATED"/>
    <property type="match status" value="1"/>
</dbReference>
<evidence type="ECO:0000259" key="2">
    <source>
        <dbReference type="Pfam" id="PF07762"/>
    </source>
</evidence>